<proteinExistence type="predicted"/>
<name>A0ACA9M3N5_9GLOM</name>
<evidence type="ECO:0000313" key="2">
    <source>
        <dbReference type="Proteomes" id="UP000789920"/>
    </source>
</evidence>
<gene>
    <name evidence="1" type="ORF">RPERSI_LOCUS4533</name>
</gene>
<evidence type="ECO:0000313" key="1">
    <source>
        <dbReference type="EMBL" id="CAG8565352.1"/>
    </source>
</evidence>
<comment type="caution">
    <text evidence="1">The sequence shown here is derived from an EMBL/GenBank/DDBJ whole genome shotgun (WGS) entry which is preliminary data.</text>
</comment>
<accession>A0ACA9M3N5</accession>
<sequence length="182" mass="20925">MVVDTENPVVDILGVVDKNNSVVDSPLVVDTKNKMSTTEPQEKVVDIKEEIKVETAEIKIDIELVEPSNVEPKPNNAESCPHCPELEKQLEQLNHKLEIKKESEEKLVKETKLLEIQKDKYRQIVQNLQVRNRSLIQNITKLENQSKSKDNYQPIPKSTNFISLFYSKDYKKFVSHSCTDSC</sequence>
<reference evidence="1" key="1">
    <citation type="submission" date="2021-06" db="EMBL/GenBank/DDBJ databases">
        <authorList>
            <person name="Kallberg Y."/>
            <person name="Tangrot J."/>
            <person name="Rosling A."/>
        </authorList>
    </citation>
    <scope>NUCLEOTIDE SEQUENCE</scope>
    <source>
        <strain evidence="1">MA461A</strain>
    </source>
</reference>
<protein>
    <submittedName>
        <fullName evidence="1">19365_t:CDS:1</fullName>
    </submittedName>
</protein>
<organism evidence="1 2">
    <name type="scientific">Racocetra persica</name>
    <dbReference type="NCBI Taxonomy" id="160502"/>
    <lineage>
        <taxon>Eukaryota</taxon>
        <taxon>Fungi</taxon>
        <taxon>Fungi incertae sedis</taxon>
        <taxon>Mucoromycota</taxon>
        <taxon>Glomeromycotina</taxon>
        <taxon>Glomeromycetes</taxon>
        <taxon>Diversisporales</taxon>
        <taxon>Gigasporaceae</taxon>
        <taxon>Racocetra</taxon>
    </lineage>
</organism>
<keyword evidence="2" id="KW-1185">Reference proteome</keyword>
<dbReference type="Proteomes" id="UP000789920">
    <property type="component" value="Unassembled WGS sequence"/>
</dbReference>
<dbReference type="EMBL" id="CAJVQC010006305">
    <property type="protein sequence ID" value="CAG8565352.1"/>
    <property type="molecule type" value="Genomic_DNA"/>
</dbReference>